<dbReference type="eggNOG" id="COG3014">
    <property type="taxonomic scope" value="Bacteria"/>
</dbReference>
<keyword evidence="2" id="KW-0732">Signal</keyword>
<dbReference type="Proteomes" id="UP000030341">
    <property type="component" value="Chromosome 2"/>
</dbReference>
<dbReference type="HOGENOM" id="CLU_035715_0_0_6"/>
<evidence type="ECO:0000313" key="3">
    <source>
        <dbReference type="EMBL" id="AIY67070.1"/>
    </source>
</evidence>
<dbReference type="EMBL" id="CP009889">
    <property type="protein sequence ID" value="AIY67070.1"/>
    <property type="molecule type" value="Genomic_DNA"/>
</dbReference>
<dbReference type="AlphaFoldDB" id="A0A0A7EK84"/>
<sequence>MRFINPLVITCFFITSLTACSSFSGSQLFTTYNQQIEPVRNALQQNDVLNASALLPSVSSNNVSYTLNQLEKGRVSQLNQNFTQSKHDFEIALSQIDSQNFAANIEVSKGLETTASFITNDNIREYQVPYYEQTMVHTLQALNFIALNDIEAALVEIRRANLTQEQALKANTSTLEKAVQNANLDLNDLYNSYPSMDGIIGNVKNGFQNAFTFYLSGFLYEAVGEYNSAYIDYKRAIEIFPDNIYLQNDVLRLAKYLAFNDEYRMFKQQFNRDSTHNNRSLSPVLIVFEQGLAPQKVESRIDLPIFTSRDEMRFYSVAMPSYHDNYANHSPLLLEYDEAQLNTQPIVRLSSLAAKDLKDRMPGIVARQITRLIAKEEFRQRAAKNGGDLGNIIATLYNLASERADTRSWLTLADNYQIAKTYLPHGENTLNLVFNGVTHPITFSTQAKQSVLIKVVSIGSTFNTSVYTI</sequence>
<proteinExistence type="predicted"/>
<dbReference type="STRING" id="1348114.OM33_18525"/>
<dbReference type="OrthoDB" id="9769023at2"/>
<reference evidence="3 4" key="1">
    <citation type="submission" date="2014-11" db="EMBL/GenBank/DDBJ databases">
        <title>Complete Genome Sequence of Pseudoalteromonas sp. Strain OCN003 Isolated from Kaneohe Bay, Oahu, Hawaii.</title>
        <authorList>
            <person name="Beurmann S."/>
            <person name="Videau P."/>
            <person name="Ushijima B."/>
            <person name="Smith A.M."/>
            <person name="Aeby G.S."/>
            <person name="Callahan S.M."/>
            <person name="Belcaid M."/>
        </authorList>
    </citation>
    <scope>NUCLEOTIDE SEQUENCE [LARGE SCALE GENOMIC DNA]</scope>
    <source>
        <strain evidence="3 4">OCN003</strain>
    </source>
</reference>
<dbReference type="PROSITE" id="PS50005">
    <property type="entry name" value="TPR"/>
    <property type="match status" value="1"/>
</dbReference>
<name>A0A0A7EK84_9GAMM</name>
<evidence type="ECO:0000256" key="2">
    <source>
        <dbReference type="SAM" id="SignalP"/>
    </source>
</evidence>
<dbReference type="Gene3D" id="1.25.40.10">
    <property type="entry name" value="Tetratricopeptide repeat domain"/>
    <property type="match status" value="1"/>
</dbReference>
<feature type="chain" id="PRO_5002038064" evidence="2">
    <location>
        <begin position="22"/>
        <end position="469"/>
    </location>
</feature>
<dbReference type="SUPFAM" id="SSF48452">
    <property type="entry name" value="TPR-like"/>
    <property type="match status" value="1"/>
</dbReference>
<dbReference type="SMART" id="SM00028">
    <property type="entry name" value="TPR"/>
    <property type="match status" value="1"/>
</dbReference>
<feature type="repeat" description="TPR" evidence="1">
    <location>
        <begin position="210"/>
        <end position="243"/>
    </location>
</feature>
<evidence type="ECO:0000313" key="4">
    <source>
        <dbReference type="Proteomes" id="UP000030341"/>
    </source>
</evidence>
<dbReference type="PROSITE" id="PS51257">
    <property type="entry name" value="PROKAR_LIPOPROTEIN"/>
    <property type="match status" value="1"/>
</dbReference>
<dbReference type="InterPro" id="IPR011990">
    <property type="entry name" value="TPR-like_helical_dom_sf"/>
</dbReference>
<dbReference type="InterPro" id="IPR019734">
    <property type="entry name" value="TPR_rpt"/>
</dbReference>
<keyword evidence="4" id="KW-1185">Reference proteome</keyword>
<evidence type="ECO:0000256" key="1">
    <source>
        <dbReference type="PROSITE-ProRule" id="PRU00339"/>
    </source>
</evidence>
<keyword evidence="1" id="KW-0802">TPR repeat</keyword>
<protein>
    <submittedName>
        <fullName evidence="3">Uncharacterized protein</fullName>
    </submittedName>
</protein>
<feature type="signal peptide" evidence="2">
    <location>
        <begin position="1"/>
        <end position="21"/>
    </location>
</feature>
<dbReference type="KEGG" id="pseo:OM33_18525"/>
<organism evidence="3 4">
    <name type="scientific">Pseudoalteromonas piratica</name>
    <dbReference type="NCBI Taxonomy" id="1348114"/>
    <lineage>
        <taxon>Bacteria</taxon>
        <taxon>Pseudomonadati</taxon>
        <taxon>Pseudomonadota</taxon>
        <taxon>Gammaproteobacteria</taxon>
        <taxon>Alteromonadales</taxon>
        <taxon>Pseudoalteromonadaceae</taxon>
        <taxon>Pseudoalteromonas</taxon>
    </lineage>
</organism>
<accession>A0A0A7EK84</accession>
<dbReference type="RefSeq" id="WP_040135825.1">
    <property type="nucleotide sequence ID" value="NZ_CP009889.1"/>
</dbReference>
<gene>
    <name evidence="3" type="ORF">OM33_18525</name>
</gene>